<name>A0ABD5NU43_9EURY</name>
<organism evidence="2 3">
    <name type="scientific">Halovivax cerinus</name>
    <dbReference type="NCBI Taxonomy" id="1487865"/>
    <lineage>
        <taxon>Archaea</taxon>
        <taxon>Methanobacteriati</taxon>
        <taxon>Methanobacteriota</taxon>
        <taxon>Stenosarchaea group</taxon>
        <taxon>Halobacteria</taxon>
        <taxon>Halobacteriales</taxon>
        <taxon>Natrialbaceae</taxon>
        <taxon>Halovivax</taxon>
    </lineage>
</organism>
<proteinExistence type="predicted"/>
<accession>A0ABD5NU43</accession>
<dbReference type="RefSeq" id="WP_256532528.1">
    <property type="nucleotide sequence ID" value="NZ_CP101824.1"/>
</dbReference>
<dbReference type="Proteomes" id="UP001595846">
    <property type="component" value="Unassembled WGS sequence"/>
</dbReference>
<dbReference type="Gene3D" id="3.20.20.370">
    <property type="entry name" value="Glycoside hydrolase/deacetylase"/>
    <property type="match status" value="1"/>
</dbReference>
<dbReference type="EMBL" id="JBHSAQ010000016">
    <property type="protein sequence ID" value="MFC3960250.1"/>
    <property type="molecule type" value="Genomic_DNA"/>
</dbReference>
<reference evidence="2 3" key="1">
    <citation type="journal article" date="2019" name="Int. J. Syst. Evol. Microbiol.">
        <title>The Global Catalogue of Microorganisms (GCM) 10K type strain sequencing project: providing services to taxonomists for standard genome sequencing and annotation.</title>
        <authorList>
            <consortium name="The Broad Institute Genomics Platform"/>
            <consortium name="The Broad Institute Genome Sequencing Center for Infectious Disease"/>
            <person name="Wu L."/>
            <person name="Ma J."/>
        </authorList>
    </citation>
    <scope>NUCLEOTIDE SEQUENCE [LARGE SCALE GENOMIC DNA]</scope>
    <source>
        <strain evidence="2 3">IBRC-M 10256</strain>
    </source>
</reference>
<keyword evidence="3" id="KW-1185">Reference proteome</keyword>
<dbReference type="AlphaFoldDB" id="A0ABD5NU43"/>
<sequence length="330" mass="37187">MPGTVTISIELELGWGLATYGKLDKLSEGRAAETRYLSRLLERCDDHDVPITFDVVGHLFHEHCAGHHGGPHADDWWDVDPGTSVDEDPAFYAPDLIEDIRSRRTAHELCTHTYSHVECDAVDPAVVAWELDRCRRVHERNGLPAATSIVPPRHGLTPSETLLDGGIRVERVPHYRARGERRPATPVRKLTEILFERHPSASPCEVDGVVETYSPEYTTLAVPYLRTGRYPPHPVYQPIPRAVRRRLHAWNLRRGVDAAAAGGDVHFWCHLYDLANEQQWPQIDDFLGYLAKRRDHGAVEIRPMRELPAVCEASEPDAVEPAEQLGIVIE</sequence>
<protein>
    <submittedName>
        <fullName evidence="2">Polysaccharide deacetylase family protein</fullName>
    </submittedName>
</protein>
<dbReference type="Pfam" id="PF01522">
    <property type="entry name" value="Polysacc_deac_1"/>
    <property type="match status" value="1"/>
</dbReference>
<dbReference type="InterPro" id="IPR002509">
    <property type="entry name" value="NODB_dom"/>
</dbReference>
<comment type="caution">
    <text evidence="2">The sequence shown here is derived from an EMBL/GenBank/DDBJ whole genome shotgun (WGS) entry which is preliminary data.</text>
</comment>
<gene>
    <name evidence="2" type="ORF">ACFOUR_17995</name>
</gene>
<feature type="domain" description="NodB homology" evidence="1">
    <location>
        <begin position="36"/>
        <end position="153"/>
    </location>
</feature>
<evidence type="ECO:0000259" key="1">
    <source>
        <dbReference type="Pfam" id="PF01522"/>
    </source>
</evidence>
<evidence type="ECO:0000313" key="2">
    <source>
        <dbReference type="EMBL" id="MFC3960250.1"/>
    </source>
</evidence>
<evidence type="ECO:0000313" key="3">
    <source>
        <dbReference type="Proteomes" id="UP001595846"/>
    </source>
</evidence>
<dbReference type="InterPro" id="IPR011330">
    <property type="entry name" value="Glyco_hydro/deAcase_b/a-brl"/>
</dbReference>
<dbReference type="SUPFAM" id="SSF88713">
    <property type="entry name" value="Glycoside hydrolase/deacetylase"/>
    <property type="match status" value="1"/>
</dbReference>
<dbReference type="GeneID" id="73901620"/>